<dbReference type="SMART" id="SM00760">
    <property type="entry name" value="Bac_DnaA_C"/>
    <property type="match status" value="1"/>
</dbReference>
<evidence type="ECO:0000259" key="1">
    <source>
        <dbReference type="SMART" id="SM00760"/>
    </source>
</evidence>
<dbReference type="RefSeq" id="WP_119593486.1">
    <property type="nucleotide sequence ID" value="NZ_QXFM01000114.1"/>
</dbReference>
<reference evidence="2 3" key="1">
    <citation type="submission" date="2018-08" db="EMBL/GenBank/DDBJ databases">
        <title>Erythrobacter zhengii sp.nov., a bacterium isolated from deep-sea sediment.</title>
        <authorList>
            <person name="Fang C."/>
            <person name="Wu Y.-H."/>
            <person name="Sun C."/>
            <person name="Wang H."/>
            <person name="Cheng H."/>
            <person name="Meng F.-X."/>
            <person name="Wang C.-S."/>
            <person name="Xu X.-W."/>
        </authorList>
    </citation>
    <scope>NUCLEOTIDE SEQUENCE [LARGE SCALE GENOMIC DNA]</scope>
    <source>
        <strain evidence="2 3">CCTCC AB 2015396</strain>
    </source>
</reference>
<dbReference type="Pfam" id="PF08299">
    <property type="entry name" value="Bac_DnaA_C"/>
    <property type="match status" value="1"/>
</dbReference>
<gene>
    <name evidence="2" type="ORF">D2V17_14330</name>
</gene>
<accession>A0A3A1P3V2</accession>
<protein>
    <recommendedName>
        <fullName evidence="1">Chromosomal replication initiator DnaA C-terminal domain-containing protein</fullName>
    </recommendedName>
</protein>
<dbReference type="OrthoDB" id="7776290at2"/>
<dbReference type="GO" id="GO:0043565">
    <property type="term" value="F:sequence-specific DNA binding"/>
    <property type="evidence" value="ECO:0007669"/>
    <property type="project" value="InterPro"/>
</dbReference>
<dbReference type="CDD" id="cd06571">
    <property type="entry name" value="Bac_DnaA_C"/>
    <property type="match status" value="1"/>
</dbReference>
<feature type="domain" description="Chromosomal replication initiator DnaA C-terminal" evidence="1">
    <location>
        <begin position="32"/>
        <end position="102"/>
    </location>
</feature>
<dbReference type="EMBL" id="QXFM01000114">
    <property type="protein sequence ID" value="RIV82975.1"/>
    <property type="molecule type" value="Genomic_DNA"/>
</dbReference>
<keyword evidence="3" id="KW-1185">Reference proteome</keyword>
<organism evidence="2 3">
    <name type="scientific">Aurantiacibacter xanthus</name>
    <dbReference type="NCBI Taxonomy" id="1784712"/>
    <lineage>
        <taxon>Bacteria</taxon>
        <taxon>Pseudomonadati</taxon>
        <taxon>Pseudomonadota</taxon>
        <taxon>Alphaproteobacteria</taxon>
        <taxon>Sphingomonadales</taxon>
        <taxon>Erythrobacteraceae</taxon>
        <taxon>Aurantiacibacter</taxon>
    </lineage>
</organism>
<proteinExistence type="predicted"/>
<name>A0A3A1P3V2_9SPHN</name>
<dbReference type="GO" id="GO:0006270">
    <property type="term" value="P:DNA replication initiation"/>
    <property type="evidence" value="ECO:0007669"/>
    <property type="project" value="InterPro"/>
</dbReference>
<dbReference type="InterPro" id="IPR010921">
    <property type="entry name" value="Trp_repressor/repl_initiator"/>
</dbReference>
<dbReference type="GO" id="GO:0006275">
    <property type="term" value="P:regulation of DNA replication"/>
    <property type="evidence" value="ECO:0007669"/>
    <property type="project" value="InterPro"/>
</dbReference>
<dbReference type="Proteomes" id="UP000265366">
    <property type="component" value="Unassembled WGS sequence"/>
</dbReference>
<dbReference type="Gene3D" id="1.10.1750.10">
    <property type="match status" value="1"/>
</dbReference>
<dbReference type="SUPFAM" id="SSF48295">
    <property type="entry name" value="TrpR-like"/>
    <property type="match status" value="1"/>
</dbReference>
<evidence type="ECO:0000313" key="3">
    <source>
        <dbReference type="Proteomes" id="UP000265366"/>
    </source>
</evidence>
<dbReference type="InterPro" id="IPR013159">
    <property type="entry name" value="DnaA_C"/>
</dbReference>
<dbReference type="AlphaFoldDB" id="A0A3A1P3V2"/>
<comment type="caution">
    <text evidence="2">The sequence shown here is derived from an EMBL/GenBank/DDBJ whole genome shotgun (WGS) entry which is preliminary data.</text>
</comment>
<sequence>MNAPIAIRPIEHRLKIHLGMWQNIPPLIEQLVTKSTIALVCEAYGIDEHELLSYRRKAILVHSRALAVWLLRTCEPAFSYPTIGRHLGGRHHTTIINLHRMAIRLRLEDLQFAALCATFTGDALSPQNGGRAHG</sequence>
<evidence type="ECO:0000313" key="2">
    <source>
        <dbReference type="EMBL" id="RIV82975.1"/>
    </source>
</evidence>
<dbReference type="GO" id="GO:0005524">
    <property type="term" value="F:ATP binding"/>
    <property type="evidence" value="ECO:0007669"/>
    <property type="project" value="InterPro"/>
</dbReference>